<sequence length="265" mass="29768">MRFYFSVNQERGLDQRDGVNNHLGFSSPLFSEKRRKYPQRYILVFTYVSSSWTQAIQPCQKHLLQLQKESKRTACQGPDMKGMWTCSFHGKAQRPTLHTPAELSFGLEGQLLCRIRGTVHPPPSRYCDTWGSCYKGLRGRLNLRWNPSTSASAVTELSFPGNPVHMLHPAALQPCISAAGHSHLRFCSVLTVAWGAAICHSTHINWTLGSSECGPQSRAIASLERPKETEILGPGMDLLTYAVRKLQEQVRPRTLVHTEVNHCLS</sequence>
<organism evidence="1 2">
    <name type="scientific">Tupaia chinensis</name>
    <name type="common">Chinese tree shrew</name>
    <name type="synonym">Tupaia belangeri chinensis</name>
    <dbReference type="NCBI Taxonomy" id="246437"/>
    <lineage>
        <taxon>Eukaryota</taxon>
        <taxon>Metazoa</taxon>
        <taxon>Chordata</taxon>
        <taxon>Craniata</taxon>
        <taxon>Vertebrata</taxon>
        <taxon>Euteleostomi</taxon>
        <taxon>Mammalia</taxon>
        <taxon>Eutheria</taxon>
        <taxon>Euarchontoglires</taxon>
        <taxon>Scandentia</taxon>
        <taxon>Tupaiidae</taxon>
        <taxon>Tupaia</taxon>
    </lineage>
</organism>
<dbReference type="EMBL" id="KB320560">
    <property type="protein sequence ID" value="ELW68742.1"/>
    <property type="molecule type" value="Genomic_DNA"/>
</dbReference>
<protein>
    <submittedName>
        <fullName evidence="1">Uncharacterized protein</fullName>
    </submittedName>
</protein>
<evidence type="ECO:0000313" key="2">
    <source>
        <dbReference type="Proteomes" id="UP000011518"/>
    </source>
</evidence>
<dbReference type="InParanoid" id="L9L5P0"/>
<accession>L9L5P0</accession>
<reference evidence="2" key="1">
    <citation type="submission" date="2012-07" db="EMBL/GenBank/DDBJ databases">
        <title>Genome of the Chinese tree shrew, a rising model animal genetically related to primates.</title>
        <authorList>
            <person name="Zhang G."/>
            <person name="Fan Y."/>
            <person name="Yao Y."/>
            <person name="Huang Z."/>
        </authorList>
    </citation>
    <scope>NUCLEOTIDE SEQUENCE [LARGE SCALE GENOMIC DNA]</scope>
</reference>
<evidence type="ECO:0000313" key="1">
    <source>
        <dbReference type="EMBL" id="ELW68742.1"/>
    </source>
</evidence>
<keyword evidence="2" id="KW-1185">Reference proteome</keyword>
<reference evidence="2" key="2">
    <citation type="journal article" date="2013" name="Nat. Commun.">
        <title>Genome of the Chinese tree shrew.</title>
        <authorList>
            <person name="Fan Y."/>
            <person name="Huang Z.Y."/>
            <person name="Cao C.C."/>
            <person name="Chen C.S."/>
            <person name="Chen Y.X."/>
            <person name="Fan D.D."/>
            <person name="He J."/>
            <person name="Hou H.L."/>
            <person name="Hu L."/>
            <person name="Hu X.T."/>
            <person name="Jiang X.T."/>
            <person name="Lai R."/>
            <person name="Lang Y.S."/>
            <person name="Liang B."/>
            <person name="Liao S.G."/>
            <person name="Mu D."/>
            <person name="Ma Y.Y."/>
            <person name="Niu Y.Y."/>
            <person name="Sun X.Q."/>
            <person name="Xia J.Q."/>
            <person name="Xiao J."/>
            <person name="Xiong Z.Q."/>
            <person name="Xu L."/>
            <person name="Yang L."/>
            <person name="Zhang Y."/>
            <person name="Zhao W."/>
            <person name="Zhao X.D."/>
            <person name="Zheng Y.T."/>
            <person name="Zhou J.M."/>
            <person name="Zhu Y.B."/>
            <person name="Zhang G.J."/>
            <person name="Wang J."/>
            <person name="Yao Y.G."/>
        </authorList>
    </citation>
    <scope>NUCLEOTIDE SEQUENCE [LARGE SCALE GENOMIC DNA]</scope>
</reference>
<dbReference type="Proteomes" id="UP000011518">
    <property type="component" value="Unassembled WGS sequence"/>
</dbReference>
<dbReference type="AlphaFoldDB" id="L9L5P0"/>
<name>L9L5P0_TUPCH</name>
<gene>
    <name evidence="1" type="ORF">TREES_T100014596</name>
</gene>
<proteinExistence type="predicted"/>